<comment type="similarity">
    <text evidence="1">Belongs to the transferase hexapeptide repeat family.</text>
</comment>
<feature type="binding site" evidence="4">
    <location>
        <position position="146"/>
    </location>
    <ligand>
        <name>Zn(2+)</name>
        <dbReference type="ChEBI" id="CHEBI:29105"/>
    </ligand>
</feature>
<dbReference type="Gene3D" id="1.10.10.10">
    <property type="entry name" value="Winged helix-like DNA-binding domain superfamily/Winged helix DNA-binding domain"/>
    <property type="match status" value="1"/>
</dbReference>
<feature type="binding site" evidence="4">
    <location>
        <position position="128"/>
    </location>
    <ligand>
        <name>Zn(2+)</name>
        <dbReference type="ChEBI" id="CHEBI:29105"/>
    </ligand>
</feature>
<dbReference type="Pfam" id="PF01817">
    <property type="entry name" value="CM_2"/>
    <property type="match status" value="1"/>
</dbReference>
<dbReference type="InterPro" id="IPR001451">
    <property type="entry name" value="Hexapep"/>
</dbReference>
<evidence type="ECO:0000256" key="4">
    <source>
        <dbReference type="PROSITE-ProRule" id="PRU00236"/>
    </source>
</evidence>
<dbReference type="InterPro" id="IPR026591">
    <property type="entry name" value="Sirtuin_cat_small_dom_sf"/>
</dbReference>
<feature type="binding site" evidence="4">
    <location>
        <position position="125"/>
    </location>
    <ligand>
        <name>Zn(2+)</name>
        <dbReference type="ChEBI" id="CHEBI:29105"/>
    </ligand>
</feature>
<reference evidence="7" key="2">
    <citation type="submission" date="2014-03" db="EMBL/GenBank/DDBJ databases">
        <title>The whipworm genome and dual-species transcriptomics of an intimate host-pathogen interaction.</title>
        <authorList>
            <person name="Foth B.J."/>
            <person name="Tsai I.J."/>
            <person name="Reid A.J."/>
            <person name="Bancroft A.J."/>
            <person name="Nichol S."/>
            <person name="Tracey A."/>
            <person name="Holroyd N."/>
            <person name="Cotton J.A."/>
            <person name="Stanley E.J."/>
            <person name="Zarowiecki M."/>
            <person name="Liu J.Z."/>
            <person name="Huckvale T."/>
            <person name="Cooper P.J."/>
            <person name="Grencis R.K."/>
            <person name="Berriman M."/>
        </authorList>
    </citation>
    <scope>NUCLEOTIDE SEQUENCE [LARGE SCALE GENOMIC DNA]</scope>
</reference>
<feature type="domain" description="Chorismate mutase" evidence="6">
    <location>
        <begin position="359"/>
        <end position="441"/>
    </location>
</feature>
<dbReference type="InterPro" id="IPR004173">
    <property type="entry name" value="3H_domain"/>
</dbReference>
<keyword evidence="3" id="KW-0520">NAD</keyword>
<sequence length="603" mass="66758">MEITVDQAVKIIQENRKITFLTGAGVSTPSGVPDYRSLQGVYHGLEAPEYLLSNECLVREPEKFYQFVKHLYHKEARPNSIHREMAQMEKTKDVWVVSQNIDGLHAAAGSQHLVNFHGSLYECYCRKCQRSVAWQDYLQSDRHKDCGGQIRPKIVLYGEGFEESVIQQAIGAVKNAELIVIAGTSFQVHPFCDLIYEKSKDAKLVVINQTPIQLAGEYYFVQTDGTAVFEKLTEKEKMIAGKLYFAGDPELVADRRDARLRLHICPITIGDNCMFGPNVQLYTASHPLEPGKRNSGQEFGKPITIGNNVWIGGSAIVTPGVTVGDNVVIAAGAVVTKSFPDNVVVGGNPARIIKTIEEENKDDALTNARKKIDRIDQEIVTLLEKRMSAVSEVTAYKAETKKAVLDTSREEAVLQKVSDLVKDENYHNMIDGDRRKAEILKALQQAEKPISATSFAKEFGVSRQIVVGDVALLRAAGENIIATARGYLLERESAKLISKIAVQHSPEQTAEELHTIVAHGGEVIDVVVEHPLYGELVGGLHLTTQQDVEAFVAEAKRLEVTLLSELTAGIHLHTIAYEAIENLTEIKQALSEKGILYEENRHV</sequence>
<dbReference type="InterPro" id="IPR050134">
    <property type="entry name" value="NAD-dep_sirtuin_deacylases"/>
</dbReference>
<gene>
    <name evidence="7" type="ORF">TTRE_0000761701</name>
</gene>
<dbReference type="GO" id="GO:0016407">
    <property type="term" value="F:acetyltransferase activity"/>
    <property type="evidence" value="ECO:0007669"/>
    <property type="project" value="InterPro"/>
</dbReference>
<keyword evidence="4" id="KW-0862">Zinc</keyword>
<dbReference type="PANTHER" id="PTHR11085:SF4">
    <property type="entry name" value="NAD-DEPENDENT PROTEIN DEACYLASE"/>
    <property type="match status" value="1"/>
</dbReference>
<feature type="binding site" evidence="4">
    <location>
        <position position="143"/>
    </location>
    <ligand>
        <name>Zn(2+)</name>
        <dbReference type="ChEBI" id="CHEBI:29105"/>
    </ligand>
</feature>
<evidence type="ECO:0000256" key="2">
    <source>
        <dbReference type="ARBA" id="ARBA00022679"/>
    </source>
</evidence>
<dbReference type="PROSITE" id="PS50305">
    <property type="entry name" value="SIRTUIN"/>
    <property type="match status" value="1"/>
</dbReference>
<dbReference type="PROSITE" id="PS51168">
    <property type="entry name" value="CHORISMATE_MUT_2"/>
    <property type="match status" value="1"/>
</dbReference>
<dbReference type="Gene3D" id="3.30.1600.10">
    <property type="entry name" value="SIR2/SIRT2 'Small Domain"/>
    <property type="match status" value="1"/>
</dbReference>
<dbReference type="InterPro" id="IPR029035">
    <property type="entry name" value="DHS-like_NAD/FAD-binding_dom"/>
</dbReference>
<dbReference type="InterPro" id="IPR024688">
    <property type="entry name" value="Mac_dom"/>
</dbReference>
<keyword evidence="8" id="KW-1185">Reference proteome</keyword>
<dbReference type="OrthoDB" id="9972508at2759"/>
<feature type="domain" description="Deacetylase sirtuin-type" evidence="5">
    <location>
        <begin position="1"/>
        <end position="239"/>
    </location>
</feature>
<keyword evidence="4" id="KW-0479">Metal-binding</keyword>
<dbReference type="GO" id="GO:0046417">
    <property type="term" value="P:chorismate metabolic process"/>
    <property type="evidence" value="ECO:0007669"/>
    <property type="project" value="InterPro"/>
</dbReference>
<dbReference type="SUPFAM" id="SSF52467">
    <property type="entry name" value="DHS-like NAD/FAD-binding domain"/>
    <property type="match status" value="1"/>
</dbReference>
<dbReference type="InterPro" id="IPR013196">
    <property type="entry name" value="HTH_11"/>
</dbReference>
<dbReference type="InterPro" id="IPR036390">
    <property type="entry name" value="WH_DNA-bd_sf"/>
</dbReference>
<dbReference type="EMBL" id="HG806548">
    <property type="protein sequence ID" value="CDW59285.1"/>
    <property type="molecule type" value="Genomic_DNA"/>
</dbReference>
<dbReference type="InterPro" id="IPR036979">
    <property type="entry name" value="CM_dom_sf"/>
</dbReference>
<feature type="active site" description="Proton acceptor" evidence="4">
    <location>
        <position position="117"/>
    </location>
</feature>
<dbReference type="NCBIfam" id="NF001752">
    <property type="entry name" value="PRK00481.1-1"/>
    <property type="match status" value="1"/>
</dbReference>
<dbReference type="Pfam" id="PF14602">
    <property type="entry name" value="Hexapep_2"/>
    <property type="match status" value="2"/>
</dbReference>
<dbReference type="InterPro" id="IPR026590">
    <property type="entry name" value="Ssirtuin_cat_dom"/>
</dbReference>
<evidence type="ECO:0000259" key="6">
    <source>
        <dbReference type="PROSITE" id="PS51168"/>
    </source>
</evidence>
<dbReference type="GO" id="GO:0046872">
    <property type="term" value="F:metal ion binding"/>
    <property type="evidence" value="ECO:0007669"/>
    <property type="project" value="UniProtKB-KW"/>
</dbReference>
<dbReference type="Pfam" id="PF08279">
    <property type="entry name" value="HTH_11"/>
    <property type="match status" value="1"/>
</dbReference>
<dbReference type="InterPro" id="IPR036388">
    <property type="entry name" value="WH-like_DNA-bd_sf"/>
</dbReference>
<dbReference type="SUPFAM" id="SSF51161">
    <property type="entry name" value="Trimeric LpxA-like enzymes"/>
    <property type="match status" value="1"/>
</dbReference>
<dbReference type="Gene3D" id="1.20.59.10">
    <property type="entry name" value="Chorismate mutase"/>
    <property type="match status" value="1"/>
</dbReference>
<dbReference type="CDD" id="cd03357">
    <property type="entry name" value="LbH_MAT_GAT"/>
    <property type="match status" value="1"/>
</dbReference>
<dbReference type="InterPro" id="IPR002701">
    <property type="entry name" value="CM_II_prokaryot"/>
</dbReference>
<dbReference type="PANTHER" id="PTHR11085">
    <property type="entry name" value="NAD-DEPENDENT PROTEIN DEACYLASE SIRTUIN-5, MITOCHONDRIAL-RELATED"/>
    <property type="match status" value="1"/>
</dbReference>
<dbReference type="Gene3D" id="2.160.10.10">
    <property type="entry name" value="Hexapeptide repeat proteins"/>
    <property type="match status" value="1"/>
</dbReference>
<evidence type="ECO:0000256" key="3">
    <source>
        <dbReference type="ARBA" id="ARBA00023027"/>
    </source>
</evidence>
<dbReference type="GO" id="GO:0004106">
    <property type="term" value="F:chorismate mutase activity"/>
    <property type="evidence" value="ECO:0007669"/>
    <property type="project" value="InterPro"/>
</dbReference>
<protein>
    <submittedName>
        <fullName evidence="7">Hexapep 2 and 3H and SIR2 and CM 2 and Mac and HT H 11 domain containing protein</fullName>
    </submittedName>
</protein>
<dbReference type="GO" id="GO:0017136">
    <property type="term" value="F:histone deacetylase activity, NAD-dependent"/>
    <property type="evidence" value="ECO:0007669"/>
    <property type="project" value="TreeGrafter"/>
</dbReference>
<evidence type="ECO:0000259" key="5">
    <source>
        <dbReference type="PROSITE" id="PS50305"/>
    </source>
</evidence>
<dbReference type="AlphaFoldDB" id="A0A077ZL04"/>
<dbReference type="STRING" id="36087.A0A077ZL04"/>
<dbReference type="Pfam" id="PF12464">
    <property type="entry name" value="Mac"/>
    <property type="match status" value="1"/>
</dbReference>
<dbReference type="SMART" id="SM01266">
    <property type="entry name" value="Mac"/>
    <property type="match status" value="1"/>
</dbReference>
<organism evidence="7 8">
    <name type="scientific">Trichuris trichiura</name>
    <name type="common">Whipworm</name>
    <name type="synonym">Trichocephalus trichiurus</name>
    <dbReference type="NCBI Taxonomy" id="36087"/>
    <lineage>
        <taxon>Eukaryota</taxon>
        <taxon>Metazoa</taxon>
        <taxon>Ecdysozoa</taxon>
        <taxon>Nematoda</taxon>
        <taxon>Enoplea</taxon>
        <taxon>Dorylaimia</taxon>
        <taxon>Trichinellida</taxon>
        <taxon>Trichuridae</taxon>
        <taxon>Trichuris</taxon>
    </lineage>
</organism>
<evidence type="ECO:0000313" key="7">
    <source>
        <dbReference type="EMBL" id="CDW59285.1"/>
    </source>
</evidence>
<dbReference type="SUPFAM" id="SSF48600">
    <property type="entry name" value="Chorismate mutase II"/>
    <property type="match status" value="1"/>
</dbReference>
<evidence type="ECO:0000256" key="1">
    <source>
        <dbReference type="ARBA" id="ARBA00007274"/>
    </source>
</evidence>
<accession>A0A077ZL04</accession>
<dbReference type="InterPro" id="IPR036263">
    <property type="entry name" value="Chorismate_II_sf"/>
</dbReference>
<dbReference type="Gene3D" id="3.40.50.1220">
    <property type="entry name" value="TPP-binding domain"/>
    <property type="match status" value="1"/>
</dbReference>
<name>A0A077ZL04_TRITR</name>
<keyword evidence="2" id="KW-0808">Transferase</keyword>
<dbReference type="InterPro" id="IPR035922">
    <property type="entry name" value="3H_dom_sf"/>
</dbReference>
<dbReference type="GO" id="GO:0070403">
    <property type="term" value="F:NAD+ binding"/>
    <property type="evidence" value="ECO:0007669"/>
    <property type="project" value="InterPro"/>
</dbReference>
<proteinExistence type="inferred from homology"/>
<dbReference type="Proteomes" id="UP000030665">
    <property type="component" value="Unassembled WGS sequence"/>
</dbReference>
<dbReference type="Gene3D" id="3.30.1340.20">
    <property type="entry name" value="3H domain"/>
    <property type="match status" value="1"/>
</dbReference>
<dbReference type="SUPFAM" id="SSF75500">
    <property type="entry name" value="Putative transcriptional regulator TM1602, C-terminal domain"/>
    <property type="match status" value="1"/>
</dbReference>
<dbReference type="Pfam" id="PF02146">
    <property type="entry name" value="SIR2"/>
    <property type="match status" value="1"/>
</dbReference>
<dbReference type="Pfam" id="PF02829">
    <property type="entry name" value="3H"/>
    <property type="match status" value="1"/>
</dbReference>
<reference evidence="7" key="1">
    <citation type="submission" date="2014-01" db="EMBL/GenBank/DDBJ databases">
        <authorList>
            <person name="Aslett M."/>
        </authorList>
    </citation>
    <scope>NUCLEOTIDE SEQUENCE</scope>
</reference>
<dbReference type="SMART" id="SM00830">
    <property type="entry name" value="CM_2"/>
    <property type="match status" value="1"/>
</dbReference>
<dbReference type="InterPro" id="IPR011004">
    <property type="entry name" value="Trimer_LpxA-like_sf"/>
</dbReference>
<evidence type="ECO:0000313" key="8">
    <source>
        <dbReference type="Proteomes" id="UP000030665"/>
    </source>
</evidence>
<dbReference type="InterPro" id="IPR003000">
    <property type="entry name" value="Sirtuin"/>
</dbReference>
<dbReference type="SUPFAM" id="SSF46785">
    <property type="entry name" value="Winged helix' DNA-binding domain"/>
    <property type="match status" value="1"/>
</dbReference>